<accession>A0A8F8KL96</accession>
<sequence>MSNARLPQEILAIIKNKKSAEEDQVRVEVIMKVFDDCIIPFVFNLRMRRWNTDPRLRQYGDNMVVAVNHGQVRYRSSFILTAIKRVCKSMKEAVSLGNHGDTYCIDAYSGNKAVEL</sequence>
<evidence type="ECO:0000313" key="1">
    <source>
        <dbReference type="EMBL" id="QYA18434.1"/>
    </source>
</evidence>
<name>A0A8F8KL96_9VIRU</name>
<proteinExistence type="predicted"/>
<dbReference type="EMBL" id="MZ420154">
    <property type="protein sequence ID" value="QYA18434.1"/>
    <property type="molecule type" value="Genomic_DNA"/>
</dbReference>
<organism evidence="1">
    <name type="scientific">Clandestinovirus</name>
    <dbReference type="NCBI Taxonomy" id="2831644"/>
    <lineage>
        <taxon>Viruses</taxon>
    </lineage>
</organism>
<protein>
    <submittedName>
        <fullName evidence="1">Uncharacterized protein</fullName>
    </submittedName>
</protein>
<reference evidence="1" key="1">
    <citation type="submission" date="2021-06" db="EMBL/GenBank/DDBJ databases">
        <authorList>
            <person name="Rolland C."/>
        </authorList>
    </citation>
    <scope>NUCLEOTIDE SEQUENCE</scope>
    <source>
        <strain evidence="1">347.936635</strain>
    </source>
</reference>
<gene>
    <name evidence="1" type="ORF">KOM_12_165</name>
</gene>